<dbReference type="Pfam" id="PF13918">
    <property type="entry name" value="PLDc_3"/>
    <property type="match status" value="1"/>
</dbReference>
<dbReference type="SMART" id="SM00155">
    <property type="entry name" value="PLDc"/>
    <property type="match status" value="2"/>
</dbReference>
<comment type="similarity">
    <text evidence="1">Belongs to the phospholipase D family.</text>
</comment>
<dbReference type="Gene3D" id="3.30.870.10">
    <property type="entry name" value="Endonuclease Chain A"/>
    <property type="match status" value="2"/>
</dbReference>
<organism evidence="4 5">
    <name type="scientific">Muraenolepis orangiensis</name>
    <name type="common">Patagonian moray cod</name>
    <dbReference type="NCBI Taxonomy" id="630683"/>
    <lineage>
        <taxon>Eukaryota</taxon>
        <taxon>Metazoa</taxon>
        <taxon>Chordata</taxon>
        <taxon>Craniata</taxon>
        <taxon>Vertebrata</taxon>
        <taxon>Euteleostomi</taxon>
        <taxon>Actinopterygii</taxon>
        <taxon>Neopterygii</taxon>
        <taxon>Teleostei</taxon>
        <taxon>Neoteleostei</taxon>
        <taxon>Acanthomorphata</taxon>
        <taxon>Zeiogadaria</taxon>
        <taxon>Gadariae</taxon>
        <taxon>Gadiformes</taxon>
        <taxon>Muraenolepidoidei</taxon>
        <taxon>Muraenolepididae</taxon>
        <taxon>Muraenolepis</taxon>
    </lineage>
</organism>
<evidence type="ECO:0000256" key="1">
    <source>
        <dbReference type="ARBA" id="ARBA00008664"/>
    </source>
</evidence>
<dbReference type="InterPro" id="IPR050874">
    <property type="entry name" value="Diverse_PLD-related"/>
</dbReference>
<evidence type="ECO:0000259" key="3">
    <source>
        <dbReference type="PROSITE" id="PS50035"/>
    </source>
</evidence>
<name>A0A9Q0DG05_9TELE</name>
<gene>
    <name evidence="4" type="ORF">NHX12_011882</name>
</gene>
<dbReference type="SUPFAM" id="SSF56024">
    <property type="entry name" value="Phospholipase D/nuclease"/>
    <property type="match status" value="2"/>
</dbReference>
<dbReference type="PROSITE" id="PS50035">
    <property type="entry name" value="PLD"/>
    <property type="match status" value="2"/>
</dbReference>
<evidence type="ECO:0000313" key="4">
    <source>
        <dbReference type="EMBL" id="KAJ3588289.1"/>
    </source>
</evidence>
<dbReference type="OrthoDB" id="1923775at2759"/>
<dbReference type="EMBL" id="JANIIK010000116">
    <property type="protein sequence ID" value="KAJ3588289.1"/>
    <property type="molecule type" value="Genomic_DNA"/>
</dbReference>
<keyword evidence="5" id="KW-1185">Reference proteome</keyword>
<feature type="compositionally biased region" description="Basic and acidic residues" evidence="2">
    <location>
        <begin position="187"/>
        <end position="199"/>
    </location>
</feature>
<dbReference type="Proteomes" id="UP001148018">
    <property type="component" value="Unassembled WGS sequence"/>
</dbReference>
<evidence type="ECO:0000313" key="5">
    <source>
        <dbReference type="Proteomes" id="UP001148018"/>
    </source>
</evidence>
<feature type="region of interest" description="Disordered" evidence="2">
    <location>
        <begin position="11"/>
        <end position="128"/>
    </location>
</feature>
<feature type="compositionally biased region" description="Basic and acidic residues" evidence="2">
    <location>
        <begin position="237"/>
        <end position="263"/>
    </location>
</feature>
<dbReference type="PANTHER" id="PTHR10185:SF26">
    <property type="entry name" value="PHOSPHOLIPASE D FAMILY, MEMBER 7"/>
    <property type="match status" value="1"/>
</dbReference>
<sequence length="820" mass="89205">MVLRPCAVVLDRLQQDEENAGKELDEREEMSRKGGKPLSRIPTFQSSLAKKRPTGGSHNAEVPLSKKEPPAELQDGGHVTDGPKSKLPGAPQAQQPLACSLAPRYVPGPVSLTATPFESTRDPDPYRFLSLTPRPVLRSVPRVQELSPEPEDACLAAPPGNTEDDLSALGHTAAPGNTEEEVFPTSKTRDGTAEGHRDGVIPAAEPLDPAQTIDIGDEVPPWESEPLKYALEEEDGAEQHVQDAQPAHDPRPAQDAEKSEDRSGPPPRVRQGPVLRKRSAPPAEVSRSSRSELPKPPAVSQREPAVSQREPAVSQREPAVSQRKPAVSQRKPAVKPSSPSEKRSWCSSFALFCLLPATLLLVGGLGQHVWQYGLPRSTALLLAQLELHHSEGLGLTGQPCSSDCRVRLVESVPAGLYPDGPPAPPSISDGWLRLLARANRSLQVAAFYVTLRAEDTTANHPDPIDAQGRKVFEELTRLQARGVQLQLAVNAPQTSTRDTDQLAATGAEVRALDLQNLTGGIIHTKLWVADRTHLYLGSANMDWRSLSQVKEVGLSVEDCGCLAQDAARIFDLYWSVGAERNASLPPYWPARLSALSSSQQPLHLRLNGVPAQVYLSSAPPQLSARGRTDDLWAILSVIADARQFVHISVMDYLPSSEYTEPVRFWPAVDSALREAACARGVEVRVMVSCWPHSSLAMFVFLQSLQVLHRPPLHCHINVKVFTVPSTAEQLKIPFARVNHAKYMVTDRVAYIGTSNWSENYFTHTAGVGLVVNQTDSAPGPGQTTLQAELDQLFLRDWSSSYAAHLSDNATAAAACPLHHR</sequence>
<feature type="compositionally biased region" description="Basic and acidic residues" evidence="2">
    <location>
        <begin position="13"/>
        <end position="32"/>
    </location>
</feature>
<dbReference type="InterPro" id="IPR001736">
    <property type="entry name" value="PLipase_D/transphosphatidylase"/>
</dbReference>
<dbReference type="InterPro" id="IPR032803">
    <property type="entry name" value="PLDc_3"/>
</dbReference>
<dbReference type="GO" id="GO:0003824">
    <property type="term" value="F:catalytic activity"/>
    <property type="evidence" value="ECO:0007669"/>
    <property type="project" value="InterPro"/>
</dbReference>
<proteinExistence type="inferred from homology"/>
<dbReference type="AlphaFoldDB" id="A0A9Q0DG05"/>
<dbReference type="PANTHER" id="PTHR10185">
    <property type="entry name" value="PHOSPHOLIPASE D - RELATED"/>
    <property type="match status" value="1"/>
</dbReference>
<comment type="caution">
    <text evidence="4">The sequence shown here is derived from an EMBL/GenBank/DDBJ whole genome shotgun (WGS) entry which is preliminary data.</text>
</comment>
<evidence type="ECO:0000256" key="2">
    <source>
        <dbReference type="SAM" id="MobiDB-lite"/>
    </source>
</evidence>
<feature type="domain" description="PLD phosphodiesterase" evidence="3">
    <location>
        <begin position="734"/>
        <end position="760"/>
    </location>
</feature>
<feature type="domain" description="PLD phosphodiesterase" evidence="3">
    <location>
        <begin position="518"/>
        <end position="545"/>
    </location>
</feature>
<accession>A0A9Q0DG05</accession>
<feature type="region of interest" description="Disordered" evidence="2">
    <location>
        <begin position="144"/>
        <end position="343"/>
    </location>
</feature>
<protein>
    <recommendedName>
        <fullName evidence="3">PLD phosphodiesterase domain-containing protein</fullName>
    </recommendedName>
</protein>
<reference evidence="4" key="1">
    <citation type="submission" date="2022-07" db="EMBL/GenBank/DDBJ databases">
        <title>Chromosome-level genome of Muraenolepis orangiensis.</title>
        <authorList>
            <person name="Kim J."/>
        </authorList>
    </citation>
    <scope>NUCLEOTIDE SEQUENCE</scope>
    <source>
        <strain evidence="4">KU_S4_2022</strain>
        <tissue evidence="4">Muscle</tissue>
    </source>
</reference>